<dbReference type="STRING" id="1330018.A0A167GLR4"/>
<evidence type="ECO:0000259" key="1">
    <source>
        <dbReference type="Pfam" id="PF13649"/>
    </source>
</evidence>
<reference evidence="2 3" key="1">
    <citation type="journal article" date="2016" name="Mol. Biol. Evol.">
        <title>Comparative Genomics of Early-Diverging Mushroom-Forming Fungi Provides Insights into the Origins of Lignocellulose Decay Capabilities.</title>
        <authorList>
            <person name="Nagy L.G."/>
            <person name="Riley R."/>
            <person name="Tritt A."/>
            <person name="Adam C."/>
            <person name="Daum C."/>
            <person name="Floudas D."/>
            <person name="Sun H."/>
            <person name="Yadav J.S."/>
            <person name="Pangilinan J."/>
            <person name="Larsson K.H."/>
            <person name="Matsuura K."/>
            <person name="Barry K."/>
            <person name="Labutti K."/>
            <person name="Kuo R."/>
            <person name="Ohm R.A."/>
            <person name="Bhattacharya S.S."/>
            <person name="Shirouzu T."/>
            <person name="Yoshinaga Y."/>
            <person name="Martin F.M."/>
            <person name="Grigoriev I.V."/>
            <person name="Hibbett D.S."/>
        </authorList>
    </citation>
    <scope>NUCLEOTIDE SEQUENCE [LARGE SCALE GENOMIC DNA]</scope>
    <source>
        <strain evidence="2 3">TUFC12733</strain>
    </source>
</reference>
<dbReference type="PANTHER" id="PTHR43591:SF110">
    <property type="entry name" value="RHODANESE DOMAIN-CONTAINING PROTEIN"/>
    <property type="match status" value="1"/>
</dbReference>
<organism evidence="2 3">
    <name type="scientific">Calocera viscosa (strain TUFC12733)</name>
    <dbReference type="NCBI Taxonomy" id="1330018"/>
    <lineage>
        <taxon>Eukaryota</taxon>
        <taxon>Fungi</taxon>
        <taxon>Dikarya</taxon>
        <taxon>Basidiomycota</taxon>
        <taxon>Agaricomycotina</taxon>
        <taxon>Dacrymycetes</taxon>
        <taxon>Dacrymycetales</taxon>
        <taxon>Dacrymycetaceae</taxon>
        <taxon>Calocera</taxon>
    </lineage>
</organism>
<dbReference type="AlphaFoldDB" id="A0A167GLR4"/>
<dbReference type="EMBL" id="KV417336">
    <property type="protein sequence ID" value="KZO90692.1"/>
    <property type="molecule type" value="Genomic_DNA"/>
</dbReference>
<dbReference type="Pfam" id="PF13649">
    <property type="entry name" value="Methyltransf_25"/>
    <property type="match status" value="1"/>
</dbReference>
<dbReference type="OrthoDB" id="184880at2759"/>
<sequence>MTSPTTSHPPTSPIAPLSRAGTRYYTTHTHAHAKYVLPADEEERVRLGRQHALIVQLFDGELLPEDVELRDGDKVLDSGCGPGFWVLDLAEKAPKGVEVQGFDIEPRLLPSSHPQNTVFTVHSMLDLSPTWTGTFAVAHQRLTLAALDWPGWQTTLHNLLRVLKPGGALVLVDQARASWHLPDSAPVETAIPYTHRLEILTERLFVAKNLLINCGERLPFLVREAGFEDVVVERRRASFGESGEGEGWRENALGVARGLKGPVLKAGGFGLIHSEAEWDELMAHVEEEWKQHAFECDFVRITARKPDQPGLRQVRIKPHVNEGFP</sequence>
<proteinExistence type="predicted"/>
<dbReference type="Gene3D" id="3.40.50.150">
    <property type="entry name" value="Vaccinia Virus protein VP39"/>
    <property type="match status" value="1"/>
</dbReference>
<dbReference type="GO" id="GO:0008168">
    <property type="term" value="F:methyltransferase activity"/>
    <property type="evidence" value="ECO:0007669"/>
    <property type="project" value="UniProtKB-KW"/>
</dbReference>
<protein>
    <submittedName>
        <fullName evidence="2">S-adenosyl-L-methionine-dependent methyltransferase</fullName>
    </submittedName>
</protein>
<evidence type="ECO:0000313" key="2">
    <source>
        <dbReference type="EMBL" id="KZO90692.1"/>
    </source>
</evidence>
<evidence type="ECO:0000313" key="3">
    <source>
        <dbReference type="Proteomes" id="UP000076738"/>
    </source>
</evidence>
<dbReference type="Proteomes" id="UP000076738">
    <property type="component" value="Unassembled WGS sequence"/>
</dbReference>
<keyword evidence="3" id="KW-1185">Reference proteome</keyword>
<dbReference type="PANTHER" id="PTHR43591">
    <property type="entry name" value="METHYLTRANSFERASE"/>
    <property type="match status" value="1"/>
</dbReference>
<gene>
    <name evidence="2" type="ORF">CALVIDRAFT_542447</name>
</gene>
<keyword evidence="2" id="KW-0808">Transferase</keyword>
<accession>A0A167GLR4</accession>
<dbReference type="CDD" id="cd02440">
    <property type="entry name" value="AdoMet_MTases"/>
    <property type="match status" value="1"/>
</dbReference>
<dbReference type="InterPro" id="IPR029063">
    <property type="entry name" value="SAM-dependent_MTases_sf"/>
</dbReference>
<dbReference type="SUPFAM" id="SSF53335">
    <property type="entry name" value="S-adenosyl-L-methionine-dependent methyltransferases"/>
    <property type="match status" value="1"/>
</dbReference>
<dbReference type="GO" id="GO:0032259">
    <property type="term" value="P:methylation"/>
    <property type="evidence" value="ECO:0007669"/>
    <property type="project" value="UniProtKB-KW"/>
</dbReference>
<feature type="domain" description="Methyltransferase" evidence="1">
    <location>
        <begin position="75"/>
        <end position="167"/>
    </location>
</feature>
<name>A0A167GLR4_CALVF</name>
<keyword evidence="2" id="KW-0489">Methyltransferase</keyword>
<dbReference type="InterPro" id="IPR041698">
    <property type="entry name" value="Methyltransf_25"/>
</dbReference>